<keyword evidence="3" id="KW-1185">Reference proteome</keyword>
<evidence type="ECO:0000256" key="1">
    <source>
        <dbReference type="SAM" id="SignalP"/>
    </source>
</evidence>
<protein>
    <submittedName>
        <fullName evidence="2">Uncharacterized protein</fullName>
    </submittedName>
</protein>
<evidence type="ECO:0000313" key="2">
    <source>
        <dbReference type="EMBL" id="KAH3741971.1"/>
    </source>
</evidence>
<gene>
    <name evidence="2" type="ORF">DPMN_048701</name>
</gene>
<evidence type="ECO:0000313" key="3">
    <source>
        <dbReference type="Proteomes" id="UP000828390"/>
    </source>
</evidence>
<organism evidence="2 3">
    <name type="scientific">Dreissena polymorpha</name>
    <name type="common">Zebra mussel</name>
    <name type="synonym">Mytilus polymorpha</name>
    <dbReference type="NCBI Taxonomy" id="45954"/>
    <lineage>
        <taxon>Eukaryota</taxon>
        <taxon>Metazoa</taxon>
        <taxon>Spiralia</taxon>
        <taxon>Lophotrochozoa</taxon>
        <taxon>Mollusca</taxon>
        <taxon>Bivalvia</taxon>
        <taxon>Autobranchia</taxon>
        <taxon>Heteroconchia</taxon>
        <taxon>Euheterodonta</taxon>
        <taxon>Imparidentia</taxon>
        <taxon>Neoheterodontei</taxon>
        <taxon>Myida</taxon>
        <taxon>Dreissenoidea</taxon>
        <taxon>Dreissenidae</taxon>
        <taxon>Dreissena</taxon>
    </lineage>
</organism>
<accession>A0A9D4I476</accession>
<reference evidence="2" key="1">
    <citation type="journal article" date="2019" name="bioRxiv">
        <title>The Genome of the Zebra Mussel, Dreissena polymorpha: A Resource for Invasive Species Research.</title>
        <authorList>
            <person name="McCartney M.A."/>
            <person name="Auch B."/>
            <person name="Kono T."/>
            <person name="Mallez S."/>
            <person name="Zhang Y."/>
            <person name="Obille A."/>
            <person name="Becker A."/>
            <person name="Abrahante J.E."/>
            <person name="Garbe J."/>
            <person name="Badalamenti J.P."/>
            <person name="Herman A."/>
            <person name="Mangelson H."/>
            <person name="Liachko I."/>
            <person name="Sullivan S."/>
            <person name="Sone E.D."/>
            <person name="Koren S."/>
            <person name="Silverstein K.A.T."/>
            <person name="Beckman K.B."/>
            <person name="Gohl D.M."/>
        </authorList>
    </citation>
    <scope>NUCLEOTIDE SEQUENCE</scope>
    <source>
        <strain evidence="2">Duluth1</strain>
        <tissue evidence="2">Whole animal</tissue>
    </source>
</reference>
<feature type="chain" id="PRO_5038350358" evidence="1">
    <location>
        <begin position="21"/>
        <end position="83"/>
    </location>
</feature>
<proteinExistence type="predicted"/>
<sequence length="83" mass="9401">MVRQFMCISLCALMVVGARGGSKRPAGSVAFEQPTADVEPFSDVTVLNDADFTKYQGLCLFYFWLQYKGNIHMIEGTRRLKKF</sequence>
<name>A0A9D4I476_DREPO</name>
<keyword evidence="1" id="KW-0732">Signal</keyword>
<feature type="signal peptide" evidence="1">
    <location>
        <begin position="1"/>
        <end position="20"/>
    </location>
</feature>
<dbReference type="AlphaFoldDB" id="A0A9D4I476"/>
<dbReference type="Proteomes" id="UP000828390">
    <property type="component" value="Unassembled WGS sequence"/>
</dbReference>
<comment type="caution">
    <text evidence="2">The sequence shown here is derived from an EMBL/GenBank/DDBJ whole genome shotgun (WGS) entry which is preliminary data.</text>
</comment>
<dbReference type="EMBL" id="JAIWYP010000011">
    <property type="protein sequence ID" value="KAH3741971.1"/>
    <property type="molecule type" value="Genomic_DNA"/>
</dbReference>
<reference evidence="2" key="2">
    <citation type="submission" date="2020-11" db="EMBL/GenBank/DDBJ databases">
        <authorList>
            <person name="McCartney M.A."/>
            <person name="Auch B."/>
            <person name="Kono T."/>
            <person name="Mallez S."/>
            <person name="Becker A."/>
            <person name="Gohl D.M."/>
            <person name="Silverstein K.A.T."/>
            <person name="Koren S."/>
            <person name="Bechman K.B."/>
            <person name="Herman A."/>
            <person name="Abrahante J.E."/>
            <person name="Garbe J."/>
        </authorList>
    </citation>
    <scope>NUCLEOTIDE SEQUENCE</scope>
    <source>
        <strain evidence="2">Duluth1</strain>
        <tissue evidence="2">Whole animal</tissue>
    </source>
</reference>